<feature type="region of interest" description="Disordered" evidence="6">
    <location>
        <begin position="1"/>
        <end position="37"/>
    </location>
</feature>
<dbReference type="PANTHER" id="PTHR14052:SF0">
    <property type="entry name" value="ORIGIN RECOGNITION COMPLEX SUBUNIT 2"/>
    <property type="match status" value="1"/>
</dbReference>
<dbReference type="Pfam" id="PF04084">
    <property type="entry name" value="RecA-like_ORC2"/>
    <property type="match status" value="1"/>
</dbReference>
<evidence type="ECO:0000256" key="1">
    <source>
        <dbReference type="ARBA" id="ARBA00004123"/>
    </source>
</evidence>
<evidence type="ECO:0000313" key="9">
    <source>
        <dbReference type="EMBL" id="KAF7430368.1"/>
    </source>
</evidence>
<feature type="compositionally biased region" description="Basic residues" evidence="6">
    <location>
        <begin position="1"/>
        <end position="10"/>
    </location>
</feature>
<evidence type="ECO:0000256" key="3">
    <source>
        <dbReference type="ARBA" id="ARBA00022705"/>
    </source>
</evidence>
<dbReference type="OrthoDB" id="346673at2759"/>
<dbReference type="EMBL" id="JACETU010000004">
    <property type="protein sequence ID" value="KAF7430368.1"/>
    <property type="molecule type" value="Genomic_DNA"/>
</dbReference>
<feature type="domain" description="Origin recognition complex subunit 2 winged-helix" evidence="8">
    <location>
        <begin position="331"/>
        <end position="391"/>
    </location>
</feature>
<dbReference type="InterPro" id="IPR056772">
    <property type="entry name" value="RecA-like_ORC2"/>
</dbReference>
<dbReference type="Pfam" id="PF24882">
    <property type="entry name" value="WHD_ORC2"/>
    <property type="match status" value="1"/>
</dbReference>
<dbReference type="AlphaFoldDB" id="A0A8H7DSP3"/>
<comment type="subunit">
    <text evidence="5">Component of the origin recognition complex (ORC).</text>
</comment>
<name>A0A8H7DSP3_PLEOS</name>
<comment type="function">
    <text evidence="5">Component of the origin recognition complex (ORC) that binds origins of replication. DNA-binding is ATP-dependent. ORC is required to assemble the pre-replication complex necessary to initiate DNA replication.</text>
</comment>
<dbReference type="VEuPathDB" id="FungiDB:PC9H_006073"/>
<reference evidence="9" key="1">
    <citation type="submission" date="2019-07" db="EMBL/GenBank/DDBJ databases">
        <authorList>
            <person name="Palmer J.M."/>
        </authorList>
    </citation>
    <scope>NUCLEOTIDE SEQUENCE</scope>
    <source>
        <strain evidence="9">PC9</strain>
    </source>
</reference>
<dbReference type="InterPro" id="IPR056773">
    <property type="entry name" value="WHD_ORC2"/>
</dbReference>
<keyword evidence="10" id="KW-1185">Reference proteome</keyword>
<comment type="subcellular location">
    <subcellularLocation>
        <location evidence="1 5">Nucleus</location>
    </subcellularLocation>
</comment>
<feature type="compositionally biased region" description="Low complexity" evidence="6">
    <location>
        <begin position="21"/>
        <end position="31"/>
    </location>
</feature>
<protein>
    <recommendedName>
        <fullName evidence="5">Origin recognition complex subunit 2</fullName>
    </recommendedName>
</protein>
<evidence type="ECO:0000256" key="4">
    <source>
        <dbReference type="ARBA" id="ARBA00023242"/>
    </source>
</evidence>
<dbReference type="PANTHER" id="PTHR14052">
    <property type="entry name" value="ORIGIN RECOGNITION COMPLEX SUBUNIT 2"/>
    <property type="match status" value="1"/>
</dbReference>
<keyword evidence="3 5" id="KW-0235">DNA replication</keyword>
<dbReference type="GO" id="GO:0006260">
    <property type="term" value="P:DNA replication"/>
    <property type="evidence" value="ECO:0007669"/>
    <property type="project" value="UniProtKB-UniRule"/>
</dbReference>
<comment type="similarity">
    <text evidence="2 5">Belongs to the ORC2 family.</text>
</comment>
<accession>A0A8H7DSP3</accession>
<evidence type="ECO:0000256" key="5">
    <source>
        <dbReference type="RuleBase" id="RU368084"/>
    </source>
</evidence>
<evidence type="ECO:0000259" key="7">
    <source>
        <dbReference type="Pfam" id="PF04084"/>
    </source>
</evidence>
<evidence type="ECO:0000313" key="10">
    <source>
        <dbReference type="Proteomes" id="UP000623687"/>
    </source>
</evidence>
<evidence type="ECO:0000256" key="6">
    <source>
        <dbReference type="SAM" id="MobiDB-lite"/>
    </source>
</evidence>
<evidence type="ECO:0000259" key="8">
    <source>
        <dbReference type="Pfam" id="PF24882"/>
    </source>
</evidence>
<organism evidence="9 10">
    <name type="scientific">Pleurotus ostreatus</name>
    <name type="common">Oyster mushroom</name>
    <name type="synonym">White-rot fungus</name>
    <dbReference type="NCBI Taxonomy" id="5322"/>
    <lineage>
        <taxon>Eukaryota</taxon>
        <taxon>Fungi</taxon>
        <taxon>Dikarya</taxon>
        <taxon>Basidiomycota</taxon>
        <taxon>Agaricomycotina</taxon>
        <taxon>Agaricomycetes</taxon>
        <taxon>Agaricomycetidae</taxon>
        <taxon>Agaricales</taxon>
        <taxon>Pleurotineae</taxon>
        <taxon>Pleurotaceae</taxon>
        <taxon>Pleurotus</taxon>
    </lineage>
</organism>
<dbReference type="GO" id="GO:0003688">
    <property type="term" value="F:DNA replication origin binding"/>
    <property type="evidence" value="ECO:0007669"/>
    <property type="project" value="UniProtKB-UniRule"/>
</dbReference>
<gene>
    <name evidence="9" type="primary">ORC2_1</name>
    <name evidence="9" type="ORF">PC9H_006073</name>
</gene>
<keyword evidence="4 5" id="KW-0539">Nucleus</keyword>
<dbReference type="GO" id="GO:0005664">
    <property type="term" value="C:nuclear origin of replication recognition complex"/>
    <property type="evidence" value="ECO:0007669"/>
    <property type="project" value="UniProtKB-UniRule"/>
</dbReference>
<dbReference type="RefSeq" id="XP_036631646.1">
    <property type="nucleotide sequence ID" value="XM_036775627.1"/>
</dbReference>
<dbReference type="InterPro" id="IPR007220">
    <property type="entry name" value="ORC2"/>
</dbReference>
<dbReference type="Proteomes" id="UP000623687">
    <property type="component" value="Unassembled WGS sequence"/>
</dbReference>
<proteinExistence type="inferred from homology"/>
<dbReference type="GeneID" id="59375891"/>
<evidence type="ECO:0000256" key="2">
    <source>
        <dbReference type="ARBA" id="ARBA00007421"/>
    </source>
</evidence>
<comment type="caution">
    <text evidence="9">The sequence shown here is derived from an EMBL/GenBank/DDBJ whole genome shotgun (WGS) entry which is preliminary data.</text>
</comment>
<sequence>MPPRSPRKRIAQVLSDDDGPSGDNSDSSSQSAHGEGGDFMVQTNFDSYFSHVAARSQTSNTVFSTKIPPLSAEEYAAAIKPVTARPPPFRSAVFSEESKRDFHSRFLRELHEGFNLLFYGFGSKRQYLNDFATERCAKLGHVVIANGFHPGFGMKDLLSSFSSLPDFDASPSQATVQEYFISSKHHLYLIIHNIDGPFFRTTKAKSVISLWAMNPHIHILASVDHINAALLWSTSESSARKQGGNNRGFAWLWHDISTLSPYDFELSFADRTSIRGAHGIKASDTGTSSAVAMTETAALHILASVTQKAKKLFKLMGERQLGISDSESGQDMQQAAIEYDALFSLARDNFVATNDTALRALLGEFKDHGLVLTAQSSAAGGQALWIPLRKEKLSAVLGSAQMG</sequence>
<feature type="domain" description="Origin recognition complex subunit 2 RecA-like" evidence="7">
    <location>
        <begin position="97"/>
        <end position="256"/>
    </location>
</feature>